<comment type="subcellular location">
    <subcellularLocation>
        <location evidence="1">Membrane</location>
        <topology evidence="1">Multi-pass membrane protein</topology>
    </subcellularLocation>
</comment>
<name>A0AA40HFD1_CNENI</name>
<dbReference type="Gene3D" id="1.10.287.70">
    <property type="match status" value="1"/>
</dbReference>
<dbReference type="PRINTS" id="PR01587">
    <property type="entry name" value="TWIK2CHANNEL"/>
</dbReference>
<evidence type="ECO:0000256" key="8">
    <source>
        <dbReference type="ARBA" id="ARBA00023303"/>
    </source>
</evidence>
<sequence>MLLLTASAQRLSLLLTHAPLSWLSMRWGWDSRRVARWHLVVLLGITVTICFLVPAAIFAHLEEAWSFLDAFYFCFISLSTIGLGDYVPGEAPGQPYRALYKVLVTAYLFLGLIAMVLVLQTVRHVSDLHGLTELILLPSRRPTGFHEDEDDRVDILGSQSEPHQQLATSSHTNYASIPR</sequence>
<evidence type="ECO:0000256" key="4">
    <source>
        <dbReference type="ARBA" id="ARBA00022958"/>
    </source>
</evidence>
<feature type="transmembrane region" description="Helical" evidence="10">
    <location>
        <begin position="70"/>
        <end position="87"/>
    </location>
</feature>
<keyword evidence="13" id="KW-1185">Reference proteome</keyword>
<evidence type="ECO:0000259" key="11">
    <source>
        <dbReference type="Pfam" id="PF07885"/>
    </source>
</evidence>
<evidence type="ECO:0000256" key="1">
    <source>
        <dbReference type="ARBA" id="ARBA00004141"/>
    </source>
</evidence>
<dbReference type="Pfam" id="PF07885">
    <property type="entry name" value="Ion_trans_2"/>
    <property type="match status" value="1"/>
</dbReference>
<organism evidence="12 13">
    <name type="scientific">Cnephaeus nilssonii</name>
    <name type="common">Northern bat</name>
    <name type="synonym">Eptesicus nilssonii</name>
    <dbReference type="NCBI Taxonomy" id="3371016"/>
    <lineage>
        <taxon>Eukaryota</taxon>
        <taxon>Metazoa</taxon>
        <taxon>Chordata</taxon>
        <taxon>Craniata</taxon>
        <taxon>Vertebrata</taxon>
        <taxon>Euteleostomi</taxon>
        <taxon>Mammalia</taxon>
        <taxon>Eutheria</taxon>
        <taxon>Laurasiatheria</taxon>
        <taxon>Chiroptera</taxon>
        <taxon>Yangochiroptera</taxon>
        <taxon>Vespertilionidae</taxon>
        <taxon>Cnephaeus</taxon>
    </lineage>
</organism>
<dbReference type="InterPro" id="IPR013099">
    <property type="entry name" value="K_chnl_dom"/>
</dbReference>
<protein>
    <recommendedName>
        <fullName evidence="11">Potassium channel domain-containing protein</fullName>
    </recommendedName>
</protein>
<dbReference type="EMBL" id="JAULJE010000021">
    <property type="protein sequence ID" value="KAK1330250.1"/>
    <property type="molecule type" value="Genomic_DNA"/>
</dbReference>
<keyword evidence="5 10" id="KW-1133">Transmembrane helix</keyword>
<keyword evidence="6" id="KW-0406">Ion transport</keyword>
<dbReference type="InterPro" id="IPR003280">
    <property type="entry name" value="2pore_dom_K_chnl"/>
</dbReference>
<feature type="region of interest" description="Disordered" evidence="9">
    <location>
        <begin position="159"/>
        <end position="179"/>
    </location>
</feature>
<dbReference type="SUPFAM" id="SSF81324">
    <property type="entry name" value="Voltage-gated potassium channels"/>
    <property type="match status" value="1"/>
</dbReference>
<dbReference type="InterPro" id="IPR005409">
    <property type="entry name" value="2pore_dom_K_chnl_TWIK2"/>
</dbReference>
<dbReference type="GO" id="GO:0015271">
    <property type="term" value="F:outward rectifier potassium channel activity"/>
    <property type="evidence" value="ECO:0007669"/>
    <property type="project" value="TreeGrafter"/>
</dbReference>
<keyword evidence="8" id="KW-0407">Ion channel</keyword>
<dbReference type="PRINTS" id="PR01586">
    <property type="entry name" value="TWIKCHANNEL"/>
</dbReference>
<evidence type="ECO:0000256" key="7">
    <source>
        <dbReference type="ARBA" id="ARBA00023136"/>
    </source>
</evidence>
<dbReference type="GO" id="GO:0005886">
    <property type="term" value="C:plasma membrane"/>
    <property type="evidence" value="ECO:0007669"/>
    <property type="project" value="TreeGrafter"/>
</dbReference>
<dbReference type="Proteomes" id="UP001177744">
    <property type="component" value="Unassembled WGS sequence"/>
</dbReference>
<comment type="caution">
    <text evidence="12">The sequence shown here is derived from an EMBL/GenBank/DDBJ whole genome shotgun (WGS) entry which is preliminary data.</text>
</comment>
<evidence type="ECO:0000256" key="10">
    <source>
        <dbReference type="SAM" id="Phobius"/>
    </source>
</evidence>
<reference evidence="12" key="1">
    <citation type="submission" date="2023-06" db="EMBL/GenBank/DDBJ databases">
        <title>Reference genome for the Northern bat (Eptesicus nilssonii), a most northern bat species.</title>
        <authorList>
            <person name="Laine V.N."/>
            <person name="Pulliainen A.T."/>
            <person name="Lilley T.M."/>
        </authorList>
    </citation>
    <scope>NUCLEOTIDE SEQUENCE</scope>
    <source>
        <strain evidence="12">BLF_Eptnil</strain>
        <tissue evidence="12">Kidney</tissue>
    </source>
</reference>
<keyword evidence="2" id="KW-0813">Transport</keyword>
<dbReference type="PANTHER" id="PTHR11003:SF28">
    <property type="entry name" value="POTASSIUM CHANNEL SUBFAMILY K MEMBER 6"/>
    <property type="match status" value="1"/>
</dbReference>
<evidence type="ECO:0000256" key="5">
    <source>
        <dbReference type="ARBA" id="ARBA00022989"/>
    </source>
</evidence>
<evidence type="ECO:0000256" key="3">
    <source>
        <dbReference type="ARBA" id="ARBA00022692"/>
    </source>
</evidence>
<feature type="transmembrane region" description="Helical" evidence="10">
    <location>
        <begin position="39"/>
        <end position="58"/>
    </location>
</feature>
<gene>
    <name evidence="12" type="ORF">QTO34_010437</name>
</gene>
<evidence type="ECO:0000313" key="13">
    <source>
        <dbReference type="Proteomes" id="UP001177744"/>
    </source>
</evidence>
<evidence type="ECO:0000256" key="2">
    <source>
        <dbReference type="ARBA" id="ARBA00022448"/>
    </source>
</evidence>
<keyword evidence="7 10" id="KW-0472">Membrane</keyword>
<dbReference type="FunFam" id="1.10.287.70:FF:000331">
    <property type="entry name" value="2P domain K+ channel TWIK-2"/>
    <property type="match status" value="1"/>
</dbReference>
<keyword evidence="4" id="KW-0630">Potassium</keyword>
<feature type="domain" description="Potassium channel" evidence="11">
    <location>
        <begin position="47"/>
        <end position="123"/>
    </location>
</feature>
<dbReference type="GO" id="GO:0030322">
    <property type="term" value="P:stabilization of membrane potential"/>
    <property type="evidence" value="ECO:0007669"/>
    <property type="project" value="TreeGrafter"/>
</dbReference>
<evidence type="ECO:0000256" key="9">
    <source>
        <dbReference type="SAM" id="MobiDB-lite"/>
    </source>
</evidence>
<accession>A0AA40HFD1</accession>
<proteinExistence type="predicted"/>
<keyword evidence="3 10" id="KW-0812">Transmembrane</keyword>
<evidence type="ECO:0000313" key="12">
    <source>
        <dbReference type="EMBL" id="KAK1330250.1"/>
    </source>
</evidence>
<dbReference type="PANTHER" id="PTHR11003">
    <property type="entry name" value="POTASSIUM CHANNEL, SUBFAMILY K"/>
    <property type="match status" value="1"/>
</dbReference>
<dbReference type="InterPro" id="IPR005408">
    <property type="entry name" value="2pore_dom_K_chnl_TWIK"/>
</dbReference>
<dbReference type="AlphaFoldDB" id="A0AA40HFD1"/>
<dbReference type="GO" id="GO:0022841">
    <property type="term" value="F:potassium ion leak channel activity"/>
    <property type="evidence" value="ECO:0007669"/>
    <property type="project" value="TreeGrafter"/>
</dbReference>
<feature type="transmembrane region" description="Helical" evidence="10">
    <location>
        <begin position="99"/>
        <end position="119"/>
    </location>
</feature>
<evidence type="ECO:0000256" key="6">
    <source>
        <dbReference type="ARBA" id="ARBA00023065"/>
    </source>
</evidence>